<proteinExistence type="predicted"/>
<name>A0A0S7Y1Q2_UNCSA</name>
<evidence type="ECO:0000259" key="2">
    <source>
        <dbReference type="PROSITE" id="PS50263"/>
    </source>
</evidence>
<dbReference type="InterPro" id="IPR003010">
    <property type="entry name" value="C-N_Hydrolase"/>
</dbReference>
<dbReference type="PROSITE" id="PS50263">
    <property type="entry name" value="CN_HYDROLASE"/>
    <property type="match status" value="1"/>
</dbReference>
<dbReference type="AlphaFoldDB" id="A0A0S7Y1Q2"/>
<evidence type="ECO:0000313" key="3">
    <source>
        <dbReference type="EMBL" id="KPJ68632.1"/>
    </source>
</evidence>
<organism evidence="3 4">
    <name type="scientific">candidate division WOR-1 bacterium DG_54_3</name>
    <dbReference type="NCBI Taxonomy" id="1703775"/>
    <lineage>
        <taxon>Bacteria</taxon>
        <taxon>Bacillati</taxon>
        <taxon>Saganbacteria</taxon>
    </lineage>
</organism>
<dbReference type="PANTHER" id="PTHR43674:SF2">
    <property type="entry name" value="BETA-UREIDOPROPIONASE"/>
    <property type="match status" value="1"/>
</dbReference>
<dbReference type="Gene3D" id="3.60.110.10">
    <property type="entry name" value="Carbon-nitrogen hydrolase"/>
    <property type="match status" value="1"/>
</dbReference>
<dbReference type="CDD" id="cd07197">
    <property type="entry name" value="nitrilase"/>
    <property type="match status" value="1"/>
</dbReference>
<comment type="caution">
    <text evidence="3">The sequence shown here is derived from an EMBL/GenBank/DDBJ whole genome shotgun (WGS) entry which is preliminary data.</text>
</comment>
<dbReference type="InterPro" id="IPR036526">
    <property type="entry name" value="C-N_Hydrolase_sf"/>
</dbReference>
<dbReference type="GO" id="GO:0016811">
    <property type="term" value="F:hydrolase activity, acting on carbon-nitrogen (but not peptide) bonds, in linear amides"/>
    <property type="evidence" value="ECO:0007669"/>
    <property type="project" value="TreeGrafter"/>
</dbReference>
<reference evidence="3 4" key="1">
    <citation type="journal article" date="2015" name="Microbiome">
        <title>Genomic resolution of linkages in carbon, nitrogen, and sulfur cycling among widespread estuary sediment bacteria.</title>
        <authorList>
            <person name="Baker B.J."/>
            <person name="Lazar C.S."/>
            <person name="Teske A.P."/>
            <person name="Dick G.J."/>
        </authorList>
    </citation>
    <scope>NUCLEOTIDE SEQUENCE [LARGE SCALE GENOMIC DNA]</scope>
    <source>
        <strain evidence="3">DG_54_3</strain>
    </source>
</reference>
<dbReference type="PATRIC" id="fig|1703775.3.peg.2280"/>
<feature type="domain" description="CN hydrolase" evidence="2">
    <location>
        <begin position="5"/>
        <end position="249"/>
    </location>
</feature>
<protein>
    <recommendedName>
        <fullName evidence="2">CN hydrolase domain-containing protein</fullName>
    </recommendedName>
</protein>
<dbReference type="Pfam" id="PF00795">
    <property type="entry name" value="CN_hydrolase"/>
    <property type="match status" value="1"/>
</dbReference>
<dbReference type="PANTHER" id="PTHR43674">
    <property type="entry name" value="NITRILASE C965.09-RELATED"/>
    <property type="match status" value="1"/>
</dbReference>
<dbReference type="InterPro" id="IPR050345">
    <property type="entry name" value="Aliph_Amidase/BUP"/>
</dbReference>
<dbReference type="Proteomes" id="UP000051861">
    <property type="component" value="Unassembled WGS sequence"/>
</dbReference>
<evidence type="ECO:0000313" key="4">
    <source>
        <dbReference type="Proteomes" id="UP000051861"/>
    </source>
</evidence>
<dbReference type="SUPFAM" id="SSF56317">
    <property type="entry name" value="Carbon-nitrogen hydrolase"/>
    <property type="match status" value="1"/>
</dbReference>
<keyword evidence="1" id="KW-0378">Hydrolase</keyword>
<dbReference type="EMBL" id="LIZX01000047">
    <property type="protein sequence ID" value="KPJ68632.1"/>
    <property type="molecule type" value="Genomic_DNA"/>
</dbReference>
<gene>
    <name evidence="3" type="ORF">AMJ44_06070</name>
</gene>
<evidence type="ECO:0000256" key="1">
    <source>
        <dbReference type="ARBA" id="ARBA00022801"/>
    </source>
</evidence>
<sequence>MKRKIRVAAAQLEMISGDYGGNLKRAEEMLRKAASHGVDIVGLPEFFSTNVPIERNEEIPGPTTDFLCEKAKELKINMVGGTIREKRGDLTYNTSCFINREGEILGKYSKIHLWVPEQSHVTPGENWVVIDSDAGKIGLMICWDSWYPEACRILALKGAEVVFCPTWVEDWGGESGVPEDRSNLGKVRAGENQIFFVDIVSCGTVELPEAGQMKLAGHSRIFGPGERMMAQVYAEAGYEPELIWAELDLDLIKRKREEFKIFETRNPDVYTDIASKNRVEE</sequence>
<accession>A0A0S7Y1Q2</accession>